<name>A0A9P6D382_PLEER</name>
<sequence length="443" mass="47158">MSSSPSFLELWPAQTIAAVDAVSVPPPSPSPPPQRPRSPKRRRISEIYGIEPATGTSSKWARQLVTDQAEVAEAKSRCQFLSGNDIISCFPTSDSLIPQHEWATFVWNSRRPELTQFNRVDIFLFRGDSLQQLLHFRNVVNPVDQAGSITAQVNDTWFGSDGLKWDGRNVSYPFYWVITRSDKELDGSQLPQSTFRAVQTTVADSVAAAIASSSAAAAAAAASSSSALAASASAASVSFSGTSTGTSPVATGSSNGSLQPGSNDSSFPKWAIAVIVILGFLAIAATCILVFLIIRRMRRRNSEFGSNRNSMGSASPMIEHPAGNPQSPLLAGGVARQTSSVGQRAPSIVSPDGASEVSRANSADQGPFSGADAAIMAQAFRTALRKPDFANQPVEEGEPEAPQRHVLSRELAEEGRDLRSVSSSRGVKVETLSDQEGTIQDHR</sequence>
<evidence type="ECO:0000313" key="3">
    <source>
        <dbReference type="EMBL" id="KAF9489367.1"/>
    </source>
</evidence>
<reference evidence="3" key="1">
    <citation type="submission" date="2020-11" db="EMBL/GenBank/DDBJ databases">
        <authorList>
            <consortium name="DOE Joint Genome Institute"/>
            <person name="Ahrendt S."/>
            <person name="Riley R."/>
            <person name="Andreopoulos W."/>
            <person name="Labutti K."/>
            <person name="Pangilinan J."/>
            <person name="Ruiz-Duenas F.J."/>
            <person name="Barrasa J.M."/>
            <person name="Sanchez-Garcia M."/>
            <person name="Camarero S."/>
            <person name="Miyauchi S."/>
            <person name="Serrano A."/>
            <person name="Linde D."/>
            <person name="Babiker R."/>
            <person name="Drula E."/>
            <person name="Ayuso-Fernandez I."/>
            <person name="Pacheco R."/>
            <person name="Padilla G."/>
            <person name="Ferreira P."/>
            <person name="Barriuso J."/>
            <person name="Kellner H."/>
            <person name="Castanera R."/>
            <person name="Alfaro M."/>
            <person name="Ramirez L."/>
            <person name="Pisabarro A.G."/>
            <person name="Kuo A."/>
            <person name="Tritt A."/>
            <person name="Lipzen A."/>
            <person name="He G."/>
            <person name="Yan M."/>
            <person name="Ng V."/>
            <person name="Cullen D."/>
            <person name="Martin F."/>
            <person name="Rosso M.-N."/>
            <person name="Henrissat B."/>
            <person name="Hibbett D."/>
            <person name="Martinez A.T."/>
            <person name="Grigoriev I.V."/>
        </authorList>
    </citation>
    <scope>NUCLEOTIDE SEQUENCE</scope>
    <source>
        <strain evidence="3">ATCC 90797</strain>
    </source>
</reference>
<feature type="compositionally biased region" description="Polar residues" evidence="1">
    <location>
        <begin position="432"/>
        <end position="443"/>
    </location>
</feature>
<feature type="region of interest" description="Disordered" evidence="1">
    <location>
        <begin position="412"/>
        <end position="443"/>
    </location>
</feature>
<dbReference type="Proteomes" id="UP000807025">
    <property type="component" value="Unassembled WGS sequence"/>
</dbReference>
<comment type="caution">
    <text evidence="3">The sequence shown here is derived from an EMBL/GenBank/DDBJ whole genome shotgun (WGS) entry which is preliminary data.</text>
</comment>
<feature type="region of interest" description="Disordered" evidence="1">
    <location>
        <begin position="21"/>
        <end position="43"/>
    </location>
</feature>
<feature type="region of interest" description="Disordered" evidence="1">
    <location>
        <begin position="341"/>
        <end position="368"/>
    </location>
</feature>
<protein>
    <submittedName>
        <fullName evidence="3">Uncharacterized protein</fullName>
    </submittedName>
</protein>
<evidence type="ECO:0000256" key="2">
    <source>
        <dbReference type="SAM" id="Phobius"/>
    </source>
</evidence>
<evidence type="ECO:0000313" key="4">
    <source>
        <dbReference type="Proteomes" id="UP000807025"/>
    </source>
</evidence>
<keyword evidence="2" id="KW-1133">Transmembrane helix</keyword>
<dbReference type="CDD" id="cd12087">
    <property type="entry name" value="TM_EGFR-like"/>
    <property type="match status" value="1"/>
</dbReference>
<feature type="region of interest" description="Disordered" evidence="1">
    <location>
        <begin position="245"/>
        <end position="264"/>
    </location>
</feature>
<evidence type="ECO:0000256" key="1">
    <source>
        <dbReference type="SAM" id="MobiDB-lite"/>
    </source>
</evidence>
<dbReference type="AlphaFoldDB" id="A0A9P6D382"/>
<dbReference type="OrthoDB" id="2278929at2759"/>
<keyword evidence="2" id="KW-0472">Membrane</keyword>
<accession>A0A9P6D382</accession>
<organism evidence="3 4">
    <name type="scientific">Pleurotus eryngii</name>
    <name type="common">Boletus of the steppes</name>
    <dbReference type="NCBI Taxonomy" id="5323"/>
    <lineage>
        <taxon>Eukaryota</taxon>
        <taxon>Fungi</taxon>
        <taxon>Dikarya</taxon>
        <taxon>Basidiomycota</taxon>
        <taxon>Agaricomycotina</taxon>
        <taxon>Agaricomycetes</taxon>
        <taxon>Agaricomycetidae</taxon>
        <taxon>Agaricales</taxon>
        <taxon>Pleurotineae</taxon>
        <taxon>Pleurotaceae</taxon>
        <taxon>Pleurotus</taxon>
    </lineage>
</organism>
<feature type="transmembrane region" description="Helical" evidence="2">
    <location>
        <begin position="270"/>
        <end position="294"/>
    </location>
</feature>
<keyword evidence="4" id="KW-1185">Reference proteome</keyword>
<proteinExistence type="predicted"/>
<dbReference type="EMBL" id="MU154673">
    <property type="protein sequence ID" value="KAF9489367.1"/>
    <property type="molecule type" value="Genomic_DNA"/>
</dbReference>
<keyword evidence="2" id="KW-0812">Transmembrane</keyword>
<gene>
    <name evidence="3" type="ORF">BDN71DRAFT_1529564</name>
</gene>
<feature type="compositionally biased region" description="Pro residues" evidence="1">
    <location>
        <begin position="24"/>
        <end position="36"/>
    </location>
</feature>